<reference evidence="4" key="1">
    <citation type="journal article" date="2022" name="Front. Genet.">
        <title>Chromosome-Scale Assembly of the Dendrobium nobile Genome Provides Insights Into the Molecular Mechanism of the Biosynthesis of the Medicinal Active Ingredient of Dendrobium.</title>
        <authorList>
            <person name="Xu Q."/>
            <person name="Niu S.-C."/>
            <person name="Li K.-L."/>
            <person name="Zheng P.-J."/>
            <person name="Zhang X.-J."/>
            <person name="Jia Y."/>
            <person name="Liu Y."/>
            <person name="Niu Y.-X."/>
            <person name="Yu L.-H."/>
            <person name="Chen D.-F."/>
            <person name="Zhang G.-Q."/>
        </authorList>
    </citation>
    <scope>NUCLEOTIDE SEQUENCE</scope>
    <source>
        <tissue evidence="4">Leaf</tissue>
    </source>
</reference>
<dbReference type="OrthoDB" id="273917at2759"/>
<dbReference type="Proteomes" id="UP000829196">
    <property type="component" value="Unassembled WGS sequence"/>
</dbReference>
<proteinExistence type="predicted"/>
<dbReference type="SUPFAM" id="SSF81301">
    <property type="entry name" value="Nucleotidyltransferase"/>
    <property type="match status" value="1"/>
</dbReference>
<dbReference type="SUPFAM" id="SSF81631">
    <property type="entry name" value="PAP/OAS1 substrate-binding domain"/>
    <property type="match status" value="1"/>
</dbReference>
<evidence type="ECO:0000313" key="4">
    <source>
        <dbReference type="EMBL" id="KAI0523501.1"/>
    </source>
</evidence>
<dbReference type="Gene3D" id="1.10.1410.10">
    <property type="match status" value="1"/>
</dbReference>
<feature type="compositionally biased region" description="Basic and acidic residues" evidence="1">
    <location>
        <begin position="862"/>
        <end position="873"/>
    </location>
</feature>
<name>A0A8T3BZI5_DENNO</name>
<dbReference type="EMBL" id="JAGYWB010000005">
    <property type="protein sequence ID" value="KAI0523501.1"/>
    <property type="molecule type" value="Genomic_DNA"/>
</dbReference>
<evidence type="ECO:0000313" key="5">
    <source>
        <dbReference type="Proteomes" id="UP000829196"/>
    </source>
</evidence>
<evidence type="ECO:0000259" key="3">
    <source>
        <dbReference type="Pfam" id="PF26180"/>
    </source>
</evidence>
<feature type="compositionally biased region" description="Basic and acidic residues" evidence="1">
    <location>
        <begin position="883"/>
        <end position="892"/>
    </location>
</feature>
<keyword evidence="5" id="KW-1185">Reference proteome</keyword>
<evidence type="ECO:0000256" key="1">
    <source>
        <dbReference type="SAM" id="MobiDB-lite"/>
    </source>
</evidence>
<feature type="domain" description="PAP/OAS1 substrate-binding-related" evidence="3">
    <location>
        <begin position="176"/>
        <end position="368"/>
    </location>
</feature>
<feature type="region of interest" description="Disordered" evidence="1">
    <location>
        <begin position="804"/>
        <end position="908"/>
    </location>
</feature>
<dbReference type="Pfam" id="PF22600">
    <property type="entry name" value="MTPAP-like_central"/>
    <property type="match status" value="1"/>
</dbReference>
<accession>A0A8T3BZI5</accession>
<feature type="domain" description="Poly(A) RNA polymerase mitochondrial-like central palm" evidence="2">
    <location>
        <begin position="40"/>
        <end position="163"/>
    </location>
</feature>
<dbReference type="InterPro" id="IPR054708">
    <property type="entry name" value="MTPAP-like_central"/>
</dbReference>
<feature type="region of interest" description="Disordered" evidence="1">
    <location>
        <begin position="397"/>
        <end position="416"/>
    </location>
</feature>
<comment type="caution">
    <text evidence="4">The sequence shown here is derived from an EMBL/GenBank/DDBJ whole genome shotgun (WGS) entry which is preliminary data.</text>
</comment>
<dbReference type="Pfam" id="PF26180">
    <property type="entry name" value="PAP-OAS1"/>
    <property type="match status" value="1"/>
</dbReference>
<organism evidence="4 5">
    <name type="scientific">Dendrobium nobile</name>
    <name type="common">Orchid</name>
    <dbReference type="NCBI Taxonomy" id="94219"/>
    <lineage>
        <taxon>Eukaryota</taxon>
        <taxon>Viridiplantae</taxon>
        <taxon>Streptophyta</taxon>
        <taxon>Embryophyta</taxon>
        <taxon>Tracheophyta</taxon>
        <taxon>Spermatophyta</taxon>
        <taxon>Magnoliopsida</taxon>
        <taxon>Liliopsida</taxon>
        <taxon>Asparagales</taxon>
        <taxon>Orchidaceae</taxon>
        <taxon>Epidendroideae</taxon>
        <taxon>Malaxideae</taxon>
        <taxon>Dendrobiinae</taxon>
        <taxon>Dendrobium</taxon>
    </lineage>
</organism>
<dbReference type="InterPro" id="IPR043519">
    <property type="entry name" value="NT_sf"/>
</dbReference>
<gene>
    <name evidence="4" type="ORF">KFK09_005896</name>
</gene>
<dbReference type="PANTHER" id="PTHR45979:SF30">
    <property type="entry name" value="NUCLEOTIDYLTRANSFERASE"/>
    <property type="match status" value="1"/>
</dbReference>
<dbReference type="InterPro" id="IPR058921">
    <property type="entry name" value="PAP/OAS1-rel"/>
</dbReference>
<dbReference type="PANTHER" id="PTHR45979">
    <property type="entry name" value="PAP/OAS1 SUBSTRATE-BINDING DOMAIN SUPERFAMILY"/>
    <property type="match status" value="1"/>
</dbReference>
<sequence>MGDHGALSHPGELLLNGLLPNETDNVIRLLDAERWSKVEERTAELIDCIQPNRPSEELRNAVANYVRTLIKKCFSCEVFIFGSVPLKTYLPDGDIDLTIFSNSEYTKNTWANAVLKVLENEKELEDPEFRVKEVKYIHAEVKVIKCLVENIIVDISFGQVGGLCTLCFLEEVDHLINQNHLLKRSIILIKAWSYYESRILGAPHGLISTYALEILVLYIFHIFNNTFAGPFEVLYRFLQFFSNFDWNNFCVSLWGPVPVSSIPDISAELPRNDGGKLLFDEAFLEACSTIYAVSPGGQENQGRRFASKHFNVIDPLRTSNNLGRSVSKGNFYRIRYAFAFGAKKLANLLDCPNENLIAEVNWFFRNTWERHGSGSNRPDVLISSICSLQPSINCPNEGPNNSRGITSPKSQVGGGRASGGYASKLLWQSSSHHSLKGPTDSSIISNGYQDDFSFTAMSAGLGSDTETLKLQQQEPQDLANLMESSVNHNSIGLVQPMYFACHLPLPSSPGLASMGYAQRNLTGIVPSIVTLIGPSWAYSMQFSGGFGSSQLPYYSTNATQNSNSVEADPVNENSGQTSPEDGENDAWYDQDAGSIDGSETENEGLHIHSDEMQHLTSQISAADTSTPLEPVIVGSSSQNAVDNSGVAPLSFYPAGPVAMLPVYNFPADGANSDGSINLVDGEQNCRSPSTTRAAAPECTEVHVKDMLNSDFDSHWQNLQYGRVCQNTSNHGQFVYSPPAMMSPVYLQDRYPLDGLVRRPIANINFLAQVMNYDGPHLVPVTPLQPGPIRSSRVCDRYGNGPPSYWTGTGTNPTKPRACFRDRHSSKRNHRVGYNNDRGDKKHTAGSWIKCSKQSSNLSVRMDTAERLNDERPGDVNPTSRINDQSHGEDRGGSTHSSPEKPPSPHITS</sequence>
<dbReference type="InterPro" id="IPR058920">
    <property type="entry name" value="PAP-OAS1-bd-rel"/>
</dbReference>
<feature type="compositionally biased region" description="Polar residues" evidence="1">
    <location>
        <begin position="397"/>
        <end position="410"/>
    </location>
</feature>
<protein>
    <recommendedName>
        <fullName evidence="6">Polymerase nucleotidyl transferase domain-containing protein</fullName>
    </recommendedName>
</protein>
<feature type="compositionally biased region" description="Pro residues" evidence="1">
    <location>
        <begin position="899"/>
        <end position="908"/>
    </location>
</feature>
<feature type="region of interest" description="Disordered" evidence="1">
    <location>
        <begin position="557"/>
        <end position="596"/>
    </location>
</feature>
<dbReference type="CDD" id="cd05402">
    <property type="entry name" value="NT_PAP_TUTase"/>
    <property type="match status" value="1"/>
</dbReference>
<evidence type="ECO:0008006" key="6">
    <source>
        <dbReference type="Google" id="ProtNLM"/>
    </source>
</evidence>
<feature type="compositionally biased region" description="Polar residues" evidence="1">
    <location>
        <begin position="557"/>
        <end position="579"/>
    </location>
</feature>
<dbReference type="Gene3D" id="3.30.460.10">
    <property type="entry name" value="Beta Polymerase, domain 2"/>
    <property type="match status" value="1"/>
</dbReference>
<dbReference type="AlphaFoldDB" id="A0A8T3BZI5"/>
<evidence type="ECO:0000259" key="2">
    <source>
        <dbReference type="Pfam" id="PF22600"/>
    </source>
</evidence>